<accession>A0A7Z0HXT4</accession>
<sequence>MTIKTLLAAYSGDAKGSGGLKYAIALANRFDAFLTGVVWHGPSRFEQRYQPYLTDQILEMLAARDAEVVAEIRADFENRIAAEGMQTRSAFLDLQGVGDFRLSDCARGYDLTVIGSRAAEVGREHFSARPDVVALRSGRPVMLVPTDHEPARALPGKRILVAWDGQRAVTRALADALPLLDSDAEITVLTVGEREQWSPGDDVMGFLGRHGLKAERLIRARAESISKTIMAVSRDIDAELIVMGAYEHSKFREDLFGGVTQEVVELARVPVLMAH</sequence>
<evidence type="ECO:0000256" key="1">
    <source>
        <dbReference type="ARBA" id="ARBA00008791"/>
    </source>
</evidence>
<evidence type="ECO:0000313" key="3">
    <source>
        <dbReference type="EMBL" id="NYS24273.1"/>
    </source>
</evidence>
<evidence type="ECO:0000313" key="4">
    <source>
        <dbReference type="Proteomes" id="UP000529417"/>
    </source>
</evidence>
<dbReference type="Proteomes" id="UP000529417">
    <property type="component" value="Unassembled WGS sequence"/>
</dbReference>
<gene>
    <name evidence="3" type="ORF">HUK65_04640</name>
</gene>
<dbReference type="RefSeq" id="WP_179904981.1">
    <property type="nucleotide sequence ID" value="NZ_JACBXS010000007.1"/>
</dbReference>
<dbReference type="CDD" id="cd00293">
    <property type="entry name" value="USP-like"/>
    <property type="match status" value="1"/>
</dbReference>
<reference evidence="3 4" key="1">
    <citation type="journal article" date="2000" name="Arch. Microbiol.">
        <title>Rhodobaca bogoriensis gen. nov. and sp. nov., an alkaliphilic purple nonsulfur bacterium from African Rift Valley soda lakes.</title>
        <authorList>
            <person name="Milford A.D."/>
            <person name="Achenbach L.A."/>
            <person name="Jung D.O."/>
            <person name="Madigan M.T."/>
        </authorList>
    </citation>
    <scope>NUCLEOTIDE SEQUENCE [LARGE SCALE GENOMIC DNA]</scope>
    <source>
        <strain evidence="3 4">2376</strain>
    </source>
</reference>
<dbReference type="EMBL" id="JACBXS010000007">
    <property type="protein sequence ID" value="NYS24273.1"/>
    <property type="molecule type" value="Genomic_DNA"/>
</dbReference>
<dbReference type="PANTHER" id="PTHR46268:SF15">
    <property type="entry name" value="UNIVERSAL STRESS PROTEIN HP_0031"/>
    <property type="match status" value="1"/>
</dbReference>
<dbReference type="Pfam" id="PF00582">
    <property type="entry name" value="Usp"/>
    <property type="match status" value="1"/>
</dbReference>
<dbReference type="Gene3D" id="3.40.50.12370">
    <property type="match status" value="1"/>
</dbReference>
<dbReference type="InterPro" id="IPR006016">
    <property type="entry name" value="UspA"/>
</dbReference>
<dbReference type="PANTHER" id="PTHR46268">
    <property type="entry name" value="STRESS RESPONSE PROTEIN NHAX"/>
    <property type="match status" value="1"/>
</dbReference>
<comment type="similarity">
    <text evidence="1">Belongs to the universal stress protein A family.</text>
</comment>
<comment type="caution">
    <text evidence="3">The sequence shown here is derived from an EMBL/GenBank/DDBJ whole genome shotgun (WGS) entry which is preliminary data.</text>
</comment>
<organism evidence="3 4">
    <name type="scientific">Rhabdonatronobacter sediminivivens</name>
    <dbReference type="NCBI Taxonomy" id="2743469"/>
    <lineage>
        <taxon>Bacteria</taxon>
        <taxon>Pseudomonadati</taxon>
        <taxon>Pseudomonadota</taxon>
        <taxon>Alphaproteobacteria</taxon>
        <taxon>Rhodobacterales</taxon>
        <taxon>Paracoccaceae</taxon>
        <taxon>Rhabdonatronobacter</taxon>
    </lineage>
</organism>
<protein>
    <submittedName>
        <fullName evidence="3">Universal stress protein</fullName>
    </submittedName>
</protein>
<dbReference type="PRINTS" id="PR01438">
    <property type="entry name" value="UNVRSLSTRESS"/>
</dbReference>
<dbReference type="SUPFAM" id="SSF52402">
    <property type="entry name" value="Adenine nucleotide alpha hydrolases-like"/>
    <property type="match status" value="2"/>
</dbReference>
<keyword evidence="4" id="KW-1185">Reference proteome</keyword>
<name>A0A7Z0HXT4_9RHOB</name>
<evidence type="ECO:0000259" key="2">
    <source>
        <dbReference type="Pfam" id="PF00582"/>
    </source>
</evidence>
<dbReference type="InterPro" id="IPR006015">
    <property type="entry name" value="Universal_stress_UspA"/>
</dbReference>
<dbReference type="AlphaFoldDB" id="A0A7Z0HXT4"/>
<proteinExistence type="inferred from homology"/>
<feature type="domain" description="UspA" evidence="2">
    <location>
        <begin position="157"/>
        <end position="274"/>
    </location>
</feature>